<dbReference type="AlphaFoldDB" id="A0A2G6PDX1"/>
<evidence type="ECO:0000256" key="9">
    <source>
        <dbReference type="HAMAP-Rule" id="MF_01942"/>
    </source>
</evidence>
<feature type="short sequence motif" description="HXXXXD motif" evidence="9">
    <location>
        <begin position="136"/>
        <end position="141"/>
    </location>
</feature>
<protein>
    <recommendedName>
        <fullName evidence="9">Lipid A biosynthesis acyltransferase</fullName>
        <ecNumber evidence="9">2.3.1.241</ecNumber>
    </recommendedName>
    <alternativeName>
        <fullName evidence="9">Kdo(2)-lipid IV(A) acyltransferase</fullName>
    </alternativeName>
</protein>
<evidence type="ECO:0000256" key="2">
    <source>
        <dbReference type="ARBA" id="ARBA00022519"/>
    </source>
</evidence>
<comment type="pathway">
    <text evidence="9">Bacterial outer membrane biogenesis; lipopolysaccharide biosynthesis.</text>
</comment>
<keyword evidence="7 9" id="KW-0472">Membrane</keyword>
<dbReference type="Proteomes" id="UP000229278">
    <property type="component" value="Unassembled WGS sequence"/>
</dbReference>
<keyword evidence="3 9" id="KW-0808">Transferase</keyword>
<dbReference type="PIRSF" id="PIRSF026649">
    <property type="entry name" value="MsbB"/>
    <property type="match status" value="1"/>
</dbReference>
<comment type="function">
    <text evidence="9">Catalyzes the transfer of an acyl chain from an acyl-[acyl-carrier-protein] (ACP) to a Kdo(2)-lipid IV(A) to form a Kdo(2)-(acyl)-lipid IV(A).</text>
</comment>
<dbReference type="CDD" id="cd07984">
    <property type="entry name" value="LPLAT_LABLAT-like"/>
    <property type="match status" value="1"/>
</dbReference>
<dbReference type="PANTHER" id="PTHR30606">
    <property type="entry name" value="LIPID A BIOSYNTHESIS LAUROYL ACYLTRANSFERASE"/>
    <property type="match status" value="1"/>
</dbReference>
<evidence type="ECO:0000256" key="6">
    <source>
        <dbReference type="ARBA" id="ARBA00022989"/>
    </source>
</evidence>
<keyword evidence="5 9" id="KW-0448">Lipopolysaccharide biosynthesis</keyword>
<dbReference type="NCBIfam" id="TIGR02207">
    <property type="entry name" value="lipid_A_htrB"/>
    <property type="match status" value="1"/>
</dbReference>
<keyword evidence="1 9" id="KW-1003">Cell membrane</keyword>
<dbReference type="EC" id="2.3.1.241" evidence="9"/>
<dbReference type="GO" id="GO:0009103">
    <property type="term" value="P:lipopolysaccharide biosynthetic process"/>
    <property type="evidence" value="ECO:0007669"/>
    <property type="project" value="UniProtKB-UniRule"/>
</dbReference>
<evidence type="ECO:0000256" key="7">
    <source>
        <dbReference type="ARBA" id="ARBA00023136"/>
    </source>
</evidence>
<comment type="caution">
    <text evidence="10">The sequence shown here is derived from an EMBL/GenBank/DDBJ whole genome shotgun (WGS) entry which is preliminary data.</text>
</comment>
<dbReference type="GO" id="GO:0009245">
    <property type="term" value="P:lipid A biosynthetic process"/>
    <property type="evidence" value="ECO:0007669"/>
    <property type="project" value="InterPro"/>
</dbReference>
<evidence type="ECO:0000256" key="5">
    <source>
        <dbReference type="ARBA" id="ARBA00022985"/>
    </source>
</evidence>
<keyword evidence="8 9" id="KW-0012">Acyltransferase</keyword>
<comment type="similarity">
    <text evidence="9">Belongs to the LpxL/LpxM/LpxP family.</text>
</comment>
<dbReference type="PANTHER" id="PTHR30606:SF9">
    <property type="entry name" value="LIPID A BIOSYNTHESIS LAUROYLTRANSFERASE"/>
    <property type="match status" value="1"/>
</dbReference>
<comment type="subcellular location">
    <subcellularLocation>
        <location evidence="9">Cell inner membrane</location>
        <topology evidence="9">Single-pass membrane protein</topology>
    </subcellularLocation>
</comment>
<dbReference type="UniPathway" id="UPA00360">
    <property type="reaction ID" value="UER00485"/>
</dbReference>
<evidence type="ECO:0000313" key="10">
    <source>
        <dbReference type="EMBL" id="PIE82744.1"/>
    </source>
</evidence>
<proteinExistence type="inferred from homology"/>
<reference evidence="10 11" key="1">
    <citation type="submission" date="2017-10" db="EMBL/GenBank/DDBJ databases">
        <title>Novel microbial diversity and functional potential in the marine mammal oral microbiome.</title>
        <authorList>
            <person name="Dudek N.K."/>
            <person name="Sun C.L."/>
            <person name="Burstein D."/>
            <person name="Kantor R.S."/>
            <person name="Aliaga Goltsman D.S."/>
            <person name="Bik E.M."/>
            <person name="Thomas B.C."/>
            <person name="Banfield J.F."/>
            <person name="Relman D.A."/>
        </authorList>
    </citation>
    <scope>NUCLEOTIDE SEQUENCE [LARGE SCALE GENOMIC DNA]</scope>
    <source>
        <strain evidence="10">DOLJORAL78_50_517</strain>
    </source>
</reference>
<feature type="transmembrane region" description="Helical" evidence="9">
    <location>
        <begin position="20"/>
        <end position="38"/>
    </location>
</feature>
<keyword evidence="6 9" id="KW-1133">Transmembrane helix</keyword>
<dbReference type="HAMAP" id="MF_01942">
    <property type="entry name" value="Lipid_A_LpxL_LpxP"/>
    <property type="match status" value="1"/>
</dbReference>
<accession>A0A2G6PDX1</accession>
<keyword evidence="4 9" id="KW-0812">Transmembrane</keyword>
<dbReference type="GO" id="GO:0008913">
    <property type="term" value="F:Kdo2-lipid IVA acyltransferase activity"/>
    <property type="evidence" value="ECO:0007669"/>
    <property type="project" value="UniProtKB-EC"/>
</dbReference>
<comment type="catalytic activity">
    <reaction evidence="9">
        <text>an alpha-Kdo-(2-&gt;4)-alpha-Kdo-(2-&gt;6)-lipid IVA + a fatty acyl-[ACP] = an alpha-Kdo-(2-&gt;4)-alpha-Kdo-(2-&gt;6)-(acyl)-lipid IVA + holo-[ACP]</text>
        <dbReference type="Rhea" id="RHEA:69396"/>
        <dbReference type="Rhea" id="RHEA-COMP:9685"/>
        <dbReference type="Rhea" id="RHEA-COMP:14125"/>
        <dbReference type="ChEBI" id="CHEBI:64479"/>
        <dbReference type="ChEBI" id="CHEBI:138651"/>
        <dbReference type="ChEBI" id="CHEBI:176429"/>
        <dbReference type="ChEBI" id="CHEBI:176430"/>
        <dbReference type="EC" id="2.3.1.241"/>
    </reaction>
</comment>
<organism evidence="10 11">
    <name type="scientific">Candidatus Contendibacter odensensis</name>
    <dbReference type="NCBI Taxonomy" id="1400860"/>
    <lineage>
        <taxon>Bacteria</taxon>
        <taxon>Pseudomonadati</taxon>
        <taxon>Pseudomonadota</taxon>
        <taxon>Gammaproteobacteria</taxon>
        <taxon>Candidatus Competibacteraceae</taxon>
        <taxon>Candidatus Contendibacter</taxon>
    </lineage>
</organism>
<evidence type="ECO:0000256" key="4">
    <source>
        <dbReference type="ARBA" id="ARBA00022692"/>
    </source>
</evidence>
<dbReference type="Pfam" id="PF03279">
    <property type="entry name" value="Lip_A_acyltrans"/>
    <property type="match status" value="1"/>
</dbReference>
<evidence type="ECO:0000256" key="3">
    <source>
        <dbReference type="ARBA" id="ARBA00022679"/>
    </source>
</evidence>
<keyword evidence="2 9" id="KW-0997">Cell inner membrane</keyword>
<sequence length="310" mass="35873">MAAVTTRNLLYYRHFLAPRYWLVWLGLSIAKVIAMLPFRWQLFLGRQLGGLFGKLARRRRHIARINLELCFPEQSAAERDILLKAHFHSLGIGIFETAMAWWAPDKKLKDRVQIEGLEHLQRALARGKGVVLLTGHFTMLELAARFITLYQPFHAMYRPHKNPLFEAMMRHERERRSQLPPLPHEDLRGVLRALKRGRAIWYAPDQNHGLRNSVFVPFFGTPACTLTTTSRLAALSGAAIVPFFPRRLPGTAGYKVVILPALEHFPGDDITADTRRINALLEDYIRPVPEQYYWVHRRFKTRPTGEPHVY</sequence>
<comment type="pathway">
    <text evidence="9">Glycolipid biosynthesis; KDO(2)-lipid A biosynthesis; KDO(2)-lipid A from CMP-3-deoxy-D-manno-octulosonate and lipid IV(A): step 3/4.</text>
</comment>
<dbReference type="GO" id="GO:0005886">
    <property type="term" value="C:plasma membrane"/>
    <property type="evidence" value="ECO:0007669"/>
    <property type="project" value="UniProtKB-SubCell"/>
</dbReference>
<evidence type="ECO:0000256" key="1">
    <source>
        <dbReference type="ARBA" id="ARBA00022475"/>
    </source>
</evidence>
<dbReference type="GO" id="GO:0036104">
    <property type="term" value="P:Kdo2-lipid A biosynthetic process"/>
    <property type="evidence" value="ECO:0007669"/>
    <property type="project" value="UniProtKB-UniRule"/>
</dbReference>
<dbReference type="InterPro" id="IPR004960">
    <property type="entry name" value="LipA_acyltrans"/>
</dbReference>
<evidence type="ECO:0000313" key="11">
    <source>
        <dbReference type="Proteomes" id="UP000229278"/>
    </source>
</evidence>
<name>A0A2G6PDX1_9GAMM</name>
<evidence type="ECO:0000256" key="8">
    <source>
        <dbReference type="ARBA" id="ARBA00023315"/>
    </source>
</evidence>
<dbReference type="UniPathway" id="UPA00030"/>
<dbReference type="InterPro" id="IPR011920">
    <property type="entry name" value="Lipid_A_LpxL_LpxP"/>
</dbReference>
<gene>
    <name evidence="9" type="primary">lpxL</name>
    <name evidence="10" type="ORF">CSA09_05495</name>
</gene>
<dbReference type="EMBL" id="PDTV01000013">
    <property type="protein sequence ID" value="PIE82744.1"/>
    <property type="molecule type" value="Genomic_DNA"/>
</dbReference>